<reference evidence="2" key="1">
    <citation type="submission" date="2023-08" db="EMBL/GenBank/DDBJ databases">
        <title>Black Yeasts Isolated from many extreme environments.</title>
        <authorList>
            <person name="Coleine C."/>
            <person name="Stajich J.E."/>
            <person name="Selbmann L."/>
        </authorList>
    </citation>
    <scope>NUCLEOTIDE SEQUENCE</scope>
    <source>
        <strain evidence="2">CCFEE 5401</strain>
    </source>
</reference>
<dbReference type="AlphaFoldDB" id="A0AAN7TFZ6"/>
<feature type="domain" description="Methyltransferase type 11" evidence="1">
    <location>
        <begin position="49"/>
        <end position="146"/>
    </location>
</feature>
<proteinExistence type="predicted"/>
<evidence type="ECO:0000259" key="1">
    <source>
        <dbReference type="Pfam" id="PF08241"/>
    </source>
</evidence>
<dbReference type="Proteomes" id="UP001310890">
    <property type="component" value="Unassembled WGS sequence"/>
</dbReference>
<evidence type="ECO:0000313" key="3">
    <source>
        <dbReference type="Proteomes" id="UP001310890"/>
    </source>
</evidence>
<accession>A0AAN7TFZ6</accession>
<dbReference type="Pfam" id="PF08241">
    <property type="entry name" value="Methyltransf_11"/>
    <property type="match status" value="1"/>
</dbReference>
<dbReference type="InterPro" id="IPR029063">
    <property type="entry name" value="SAM-dependent_MTases_sf"/>
</dbReference>
<name>A0AAN7TFZ6_9PEZI</name>
<organism evidence="2 3">
    <name type="scientific">Meristemomyces frigidus</name>
    <dbReference type="NCBI Taxonomy" id="1508187"/>
    <lineage>
        <taxon>Eukaryota</taxon>
        <taxon>Fungi</taxon>
        <taxon>Dikarya</taxon>
        <taxon>Ascomycota</taxon>
        <taxon>Pezizomycotina</taxon>
        <taxon>Dothideomycetes</taxon>
        <taxon>Dothideomycetidae</taxon>
        <taxon>Mycosphaerellales</taxon>
        <taxon>Teratosphaeriaceae</taxon>
        <taxon>Meristemomyces</taxon>
    </lineage>
</organism>
<protein>
    <recommendedName>
        <fullName evidence="1">Methyltransferase type 11 domain-containing protein</fullName>
    </recommendedName>
</protein>
<dbReference type="SUPFAM" id="SSF53335">
    <property type="entry name" value="S-adenosyl-L-methionine-dependent methyltransferases"/>
    <property type="match status" value="1"/>
</dbReference>
<dbReference type="CDD" id="cd02440">
    <property type="entry name" value="AdoMet_MTases"/>
    <property type="match status" value="1"/>
</dbReference>
<dbReference type="Gene3D" id="3.40.50.150">
    <property type="entry name" value="Vaccinia Virus protein VP39"/>
    <property type="match status" value="1"/>
</dbReference>
<comment type="caution">
    <text evidence="2">The sequence shown here is derived from an EMBL/GenBank/DDBJ whole genome shotgun (WGS) entry which is preliminary data.</text>
</comment>
<dbReference type="GO" id="GO:0008757">
    <property type="term" value="F:S-adenosylmethionine-dependent methyltransferase activity"/>
    <property type="evidence" value="ECO:0007669"/>
    <property type="project" value="InterPro"/>
</dbReference>
<dbReference type="EMBL" id="JAVRRL010000125">
    <property type="protein sequence ID" value="KAK5107367.1"/>
    <property type="molecule type" value="Genomic_DNA"/>
</dbReference>
<dbReference type="PANTHER" id="PTHR43591:SF24">
    <property type="entry name" value="2-METHOXY-6-POLYPRENYL-1,4-BENZOQUINOL METHYLASE, MITOCHONDRIAL"/>
    <property type="match status" value="1"/>
</dbReference>
<dbReference type="InterPro" id="IPR013216">
    <property type="entry name" value="Methyltransf_11"/>
</dbReference>
<evidence type="ECO:0000313" key="2">
    <source>
        <dbReference type="EMBL" id="KAK5107367.1"/>
    </source>
</evidence>
<dbReference type="PANTHER" id="PTHR43591">
    <property type="entry name" value="METHYLTRANSFERASE"/>
    <property type="match status" value="1"/>
</dbReference>
<gene>
    <name evidence="2" type="ORF">LTR62_001347</name>
</gene>
<sequence>MTSTYSKDAYLPGYNQVSHHEWRTSENSAAYLLPTLQTRVKGFPALTLLDVGCGSGTITASLAKYMPEGTITATDISSEILTKARSFATKAGVGNIHFRTADVYHLPFEDNTFDIVHASMVLSHLSDPVAAYKEMLRVTKPNGIVANRESDLTAWSYYPRLPGIEKFHACLLAIHEASGGQTEAGPRMVSWAIEAGVPREKITATMGTWMYATLEERRVWGGSLAERVRVGEGTKRIRELGLATEEEIREMGDAWDEWIGTEDACHGSMHGEILIRK</sequence>